<protein>
    <submittedName>
        <fullName evidence="2">Uncharacterized protein</fullName>
    </submittedName>
</protein>
<feature type="transmembrane region" description="Helical" evidence="1">
    <location>
        <begin position="214"/>
        <end position="235"/>
    </location>
</feature>
<comment type="caution">
    <text evidence="2">The sequence shown here is derived from an EMBL/GenBank/DDBJ whole genome shotgun (WGS) entry which is preliminary data.</text>
</comment>
<dbReference type="Proteomes" id="UP000606922">
    <property type="component" value="Unassembled WGS sequence"/>
</dbReference>
<keyword evidence="1" id="KW-1133">Transmembrane helix</keyword>
<keyword evidence="3" id="KW-1185">Reference proteome</keyword>
<feature type="transmembrane region" description="Helical" evidence="1">
    <location>
        <begin position="255"/>
        <end position="278"/>
    </location>
</feature>
<proteinExistence type="predicted"/>
<feature type="transmembrane region" description="Helical" evidence="1">
    <location>
        <begin position="120"/>
        <end position="144"/>
    </location>
</feature>
<reference evidence="2" key="1">
    <citation type="journal article" date="2014" name="Int. J. Syst. Evol. Microbiol.">
        <title>Complete genome sequence of Corynebacterium casei LMG S-19264T (=DSM 44701T), isolated from a smear-ripened cheese.</title>
        <authorList>
            <consortium name="US DOE Joint Genome Institute (JGI-PGF)"/>
            <person name="Walter F."/>
            <person name="Albersmeier A."/>
            <person name="Kalinowski J."/>
            <person name="Ruckert C."/>
        </authorList>
    </citation>
    <scope>NUCLEOTIDE SEQUENCE</scope>
    <source>
        <strain evidence="2">CGMCC 1.12813</strain>
    </source>
</reference>
<keyword evidence="1" id="KW-0472">Membrane</keyword>
<evidence type="ECO:0000313" key="2">
    <source>
        <dbReference type="EMBL" id="GGA89423.1"/>
    </source>
</evidence>
<dbReference type="EMBL" id="BMGB01000001">
    <property type="protein sequence ID" value="GGA89423.1"/>
    <property type="molecule type" value="Genomic_DNA"/>
</dbReference>
<feature type="transmembrane region" description="Helical" evidence="1">
    <location>
        <begin position="78"/>
        <end position="100"/>
    </location>
</feature>
<sequence length="357" mass="38141">MSASLERRYRAALDWYPSAWRAENGEAMLGTLLDEAEATGREKPRLGDLANLAVFGLKSRLHRLSVAVPARIRDRVSAITLATGFSFALVMFVGAEWAPWDVRGPWNGWTADWRPMGSDVPGFGPFASAAVGLYALWIAAFVLASIGLPRIASITLLLTLPTSLVLLDLGSRVETMRFVSLAPRGHVLLLLAVLAVIASFGLATRRGQRARGALWLLASAALALVALVGHAAPGFTYLDALNQGWAFENRLAPVYIWDTLIDPAFYLAVLTVGGVVFIVRSRYEWAIAVGLAAVPWAIAFLGIALGGGGSLSAAVYSFLVTPAAVAVGYAVVRKRGYRIVLQRREEAPAATSAPLAS</sequence>
<gene>
    <name evidence="2" type="ORF">GCM10010979_00200</name>
</gene>
<feature type="transmembrane region" description="Helical" evidence="1">
    <location>
        <begin position="151"/>
        <end position="169"/>
    </location>
</feature>
<accession>A0A916S8W8</accession>
<feature type="transmembrane region" description="Helical" evidence="1">
    <location>
        <begin position="313"/>
        <end position="332"/>
    </location>
</feature>
<evidence type="ECO:0000256" key="1">
    <source>
        <dbReference type="SAM" id="Phobius"/>
    </source>
</evidence>
<feature type="transmembrane region" description="Helical" evidence="1">
    <location>
        <begin position="181"/>
        <end position="202"/>
    </location>
</feature>
<reference evidence="2" key="2">
    <citation type="submission" date="2020-09" db="EMBL/GenBank/DDBJ databases">
        <authorList>
            <person name="Sun Q."/>
            <person name="Zhou Y."/>
        </authorList>
    </citation>
    <scope>NUCLEOTIDE SEQUENCE</scope>
    <source>
        <strain evidence="2">CGMCC 1.12813</strain>
    </source>
</reference>
<feature type="transmembrane region" description="Helical" evidence="1">
    <location>
        <begin position="285"/>
        <end position="307"/>
    </location>
</feature>
<dbReference type="AlphaFoldDB" id="A0A916S8W8"/>
<name>A0A916S8W8_9MICO</name>
<organism evidence="2 3">
    <name type="scientific">Conyzicola nivalis</name>
    <dbReference type="NCBI Taxonomy" id="1477021"/>
    <lineage>
        <taxon>Bacteria</taxon>
        <taxon>Bacillati</taxon>
        <taxon>Actinomycetota</taxon>
        <taxon>Actinomycetes</taxon>
        <taxon>Micrococcales</taxon>
        <taxon>Microbacteriaceae</taxon>
        <taxon>Conyzicola</taxon>
    </lineage>
</organism>
<keyword evidence="1" id="KW-0812">Transmembrane</keyword>
<dbReference type="RefSeq" id="WP_188508692.1">
    <property type="nucleotide sequence ID" value="NZ_BMGB01000001.1"/>
</dbReference>
<evidence type="ECO:0000313" key="3">
    <source>
        <dbReference type="Proteomes" id="UP000606922"/>
    </source>
</evidence>